<proteinExistence type="predicted"/>
<evidence type="ECO:0000313" key="2">
    <source>
        <dbReference type="EMBL" id="MFC7751460.1"/>
    </source>
</evidence>
<dbReference type="Pfam" id="PF13524">
    <property type="entry name" value="Glyco_trans_1_2"/>
    <property type="match status" value="1"/>
</dbReference>
<reference evidence="3" key="1">
    <citation type="journal article" date="2019" name="Int. J. Syst. Evol. Microbiol.">
        <title>The Global Catalogue of Microorganisms (GCM) 10K type strain sequencing project: providing services to taxonomists for standard genome sequencing and annotation.</title>
        <authorList>
            <consortium name="The Broad Institute Genomics Platform"/>
            <consortium name="The Broad Institute Genome Sequencing Center for Infectious Disease"/>
            <person name="Wu L."/>
            <person name="Ma J."/>
        </authorList>
    </citation>
    <scope>NUCLEOTIDE SEQUENCE [LARGE SCALE GENOMIC DNA]</scope>
    <source>
        <strain evidence="3">JCM 18657</strain>
    </source>
</reference>
<sequence length="365" mass="42690">TIFENRLFQEQLTTSWAKDLQKILQEKKVYFFFSINAMGIDIKVGEKSLYDHLAVPLFAFMVDHPMYHIDRLNKGVANLIVSCVDKRHIAFLNKYMSGQYSKVFIPHGSSLVSEPTAESKRMKDRNIDIVFTSTYRDPDYYRQQWESQTPFISSLFDEIAERAMVCSDQSLMETAENVFVEKGIDLEYLHHRKFWLLLTQVDLYIRFQRKKEFVSFLSRLPVRIEIFGNGWESSRITTPHMKFNPPIGFIRAQEQMRNAKMVATVMPNFLEGGHERVFTSMLSGAISITNTNSFFTSNFEHQKSIWLYNFDYSGLEDELISVLSNHDRLQSIADEGRRLAQENHTWLTRANKIVEAVHCHKFFLS</sequence>
<organism evidence="2 3">
    <name type="scientific">Paenibacillus thermoaerophilus</name>
    <dbReference type="NCBI Taxonomy" id="1215385"/>
    <lineage>
        <taxon>Bacteria</taxon>
        <taxon>Bacillati</taxon>
        <taxon>Bacillota</taxon>
        <taxon>Bacilli</taxon>
        <taxon>Bacillales</taxon>
        <taxon>Paenibacillaceae</taxon>
        <taxon>Paenibacillus</taxon>
    </lineage>
</organism>
<dbReference type="RefSeq" id="WP_379253344.1">
    <property type="nucleotide sequence ID" value="NZ_JBHTGQ010000043.1"/>
</dbReference>
<accession>A0ABW2V9Q9</accession>
<name>A0ABW2V9Q9_9BACL</name>
<protein>
    <submittedName>
        <fullName evidence="2">Glycosyltransferase</fullName>
    </submittedName>
</protein>
<dbReference type="InterPro" id="IPR055259">
    <property type="entry name" value="YkvP/CgeB_Glyco_trans-like"/>
</dbReference>
<keyword evidence="3" id="KW-1185">Reference proteome</keyword>
<feature type="non-terminal residue" evidence="2">
    <location>
        <position position="1"/>
    </location>
</feature>
<evidence type="ECO:0000313" key="3">
    <source>
        <dbReference type="Proteomes" id="UP001596528"/>
    </source>
</evidence>
<dbReference type="SUPFAM" id="SSF53756">
    <property type="entry name" value="UDP-Glycosyltransferase/glycogen phosphorylase"/>
    <property type="match status" value="1"/>
</dbReference>
<feature type="domain" description="Spore protein YkvP/CgeB glycosyl transferase-like" evidence="1">
    <location>
        <begin position="209"/>
        <end position="354"/>
    </location>
</feature>
<comment type="caution">
    <text evidence="2">The sequence shown here is derived from an EMBL/GenBank/DDBJ whole genome shotgun (WGS) entry which is preliminary data.</text>
</comment>
<gene>
    <name evidence="2" type="ORF">ACFQWB_16185</name>
</gene>
<evidence type="ECO:0000259" key="1">
    <source>
        <dbReference type="Pfam" id="PF13524"/>
    </source>
</evidence>
<dbReference type="Proteomes" id="UP001596528">
    <property type="component" value="Unassembled WGS sequence"/>
</dbReference>
<dbReference type="EMBL" id="JBHTGQ010000043">
    <property type="protein sequence ID" value="MFC7751460.1"/>
    <property type="molecule type" value="Genomic_DNA"/>
</dbReference>